<evidence type="ECO:0000256" key="10">
    <source>
        <dbReference type="ARBA" id="ARBA00023065"/>
    </source>
</evidence>
<keyword evidence="4" id="KW-1003">Cell membrane</keyword>
<evidence type="ECO:0000256" key="6">
    <source>
        <dbReference type="ARBA" id="ARBA00022538"/>
    </source>
</evidence>
<dbReference type="PANTHER" id="PTHR32024:SF2">
    <property type="entry name" value="TRK SYSTEM POTASSIUM UPTAKE PROTEIN TRKG-RELATED"/>
    <property type="match status" value="1"/>
</dbReference>
<accession>A0ABU0AVZ5</accession>
<comment type="similarity">
    <text evidence="2">Belongs to the TrkH potassium transport family.</text>
</comment>
<dbReference type="EMBL" id="JAUSTN010000005">
    <property type="protein sequence ID" value="MDQ0275014.1"/>
    <property type="molecule type" value="Genomic_DNA"/>
</dbReference>
<evidence type="ECO:0000256" key="9">
    <source>
        <dbReference type="ARBA" id="ARBA00022989"/>
    </source>
</evidence>
<dbReference type="PIRSF" id="PIRSF006247">
    <property type="entry name" value="TrkH"/>
    <property type="match status" value="1"/>
</dbReference>
<dbReference type="Proteomes" id="UP001236559">
    <property type="component" value="Unassembled WGS sequence"/>
</dbReference>
<reference evidence="13 14" key="1">
    <citation type="submission" date="2023-07" db="EMBL/GenBank/DDBJ databases">
        <title>Genomic Encyclopedia of Type Strains, Phase IV (KMG-IV): sequencing the most valuable type-strain genomes for metagenomic binning, comparative biology and taxonomic classification.</title>
        <authorList>
            <person name="Goeker M."/>
        </authorList>
    </citation>
    <scope>NUCLEOTIDE SEQUENCE [LARGE SCALE GENOMIC DNA]</scope>
    <source>
        <strain evidence="13 14">DSM 22616</strain>
    </source>
</reference>
<evidence type="ECO:0000256" key="4">
    <source>
        <dbReference type="ARBA" id="ARBA00022475"/>
    </source>
</evidence>
<dbReference type="InterPro" id="IPR003445">
    <property type="entry name" value="Cat_transpt"/>
</dbReference>
<keyword evidence="6" id="KW-0633">Potassium transport</keyword>
<name>A0ABU0AVZ5_9FIRM</name>
<evidence type="ECO:0000256" key="8">
    <source>
        <dbReference type="ARBA" id="ARBA00022958"/>
    </source>
</evidence>
<dbReference type="InterPro" id="IPR004772">
    <property type="entry name" value="TrkH"/>
</dbReference>
<dbReference type="Pfam" id="PF02386">
    <property type="entry name" value="TrkH"/>
    <property type="match status" value="2"/>
</dbReference>
<feature type="transmembrane region" description="Helical" evidence="12">
    <location>
        <begin position="68"/>
        <end position="89"/>
    </location>
</feature>
<keyword evidence="7 12" id="KW-0812">Transmembrane</keyword>
<keyword evidence="8" id="KW-0630">Potassium</keyword>
<comment type="caution">
    <text evidence="13">The sequence shown here is derived from an EMBL/GenBank/DDBJ whole genome shotgun (WGS) entry which is preliminary data.</text>
</comment>
<gene>
    <name evidence="13" type="ORF">J2S72_001038</name>
</gene>
<dbReference type="PANTHER" id="PTHR32024">
    <property type="entry name" value="TRK SYSTEM POTASSIUM UPTAKE PROTEIN TRKG-RELATED"/>
    <property type="match status" value="1"/>
</dbReference>
<feature type="transmembrane region" description="Helical" evidence="12">
    <location>
        <begin position="330"/>
        <end position="352"/>
    </location>
</feature>
<evidence type="ECO:0000256" key="12">
    <source>
        <dbReference type="SAM" id="Phobius"/>
    </source>
</evidence>
<organism evidence="13 14">
    <name type="scientific">Peptoniphilus koenoeneniae</name>
    <dbReference type="NCBI Taxonomy" id="507751"/>
    <lineage>
        <taxon>Bacteria</taxon>
        <taxon>Bacillati</taxon>
        <taxon>Bacillota</taxon>
        <taxon>Tissierellia</taxon>
        <taxon>Tissierellales</taxon>
        <taxon>Peptoniphilaceae</taxon>
        <taxon>Peptoniphilus</taxon>
    </lineage>
</organism>
<evidence type="ECO:0000256" key="7">
    <source>
        <dbReference type="ARBA" id="ARBA00022692"/>
    </source>
</evidence>
<evidence type="ECO:0000256" key="3">
    <source>
        <dbReference type="ARBA" id="ARBA00022448"/>
    </source>
</evidence>
<evidence type="ECO:0000256" key="2">
    <source>
        <dbReference type="ARBA" id="ARBA00009137"/>
    </source>
</evidence>
<evidence type="ECO:0000313" key="13">
    <source>
        <dbReference type="EMBL" id="MDQ0275014.1"/>
    </source>
</evidence>
<keyword evidence="3" id="KW-0813">Transport</keyword>
<feature type="transmembrane region" description="Helical" evidence="12">
    <location>
        <begin position="388"/>
        <end position="410"/>
    </location>
</feature>
<keyword evidence="9 12" id="KW-1133">Transmembrane helix</keyword>
<evidence type="ECO:0000256" key="1">
    <source>
        <dbReference type="ARBA" id="ARBA00004429"/>
    </source>
</evidence>
<proteinExistence type="inferred from homology"/>
<evidence type="ECO:0000313" key="14">
    <source>
        <dbReference type="Proteomes" id="UP001236559"/>
    </source>
</evidence>
<feature type="transmembrane region" description="Helical" evidence="12">
    <location>
        <begin position="453"/>
        <end position="474"/>
    </location>
</feature>
<feature type="transmembrane region" description="Helical" evidence="12">
    <location>
        <begin position="183"/>
        <end position="205"/>
    </location>
</feature>
<keyword evidence="5" id="KW-0997">Cell inner membrane</keyword>
<evidence type="ECO:0000256" key="11">
    <source>
        <dbReference type="ARBA" id="ARBA00023136"/>
    </source>
</evidence>
<protein>
    <submittedName>
        <fullName evidence="13">Trk system potassium uptake protein TrkH</fullName>
    </submittedName>
</protein>
<feature type="transmembrane region" description="Helical" evidence="12">
    <location>
        <begin position="36"/>
        <end position="56"/>
    </location>
</feature>
<feature type="transmembrane region" description="Helical" evidence="12">
    <location>
        <begin position="233"/>
        <end position="257"/>
    </location>
</feature>
<feature type="transmembrane region" description="Helical" evidence="12">
    <location>
        <begin position="131"/>
        <end position="148"/>
    </location>
</feature>
<dbReference type="RefSeq" id="WP_023056107.1">
    <property type="nucleotide sequence ID" value="NZ_JAUSTN010000005.1"/>
</dbReference>
<sequence>MNYSVAFRIIGFLVGIETFFMVPSLLIGFFNQEASLNSFIITIGIMLVFSVFTSFITEKSRRLTPKDGLLIVSLGWIFAALFGALPLYLSKSVPTYIDAFFEIVSGFTTTGASVIDDISKIPKSIVLWRSVTHWIGGMGILVFTLSLLPKLGVGGFQIFKAETPGPVAGKIEPKMSETAKRLYIIYMGITIILITLLKIGGMTLFDSVVHTFGVVGTGGFSSYSDSLMSVDGAYIPIVMSVFMVLCGTNFTMYYYLLKGKIKNIFTDEEFIHYYFIIIGAIILIGLDLFFSGYGSFGKSFLDSAFQVTSISSTSGFASADYDLWPVFSKYILYILFFIGSCAGSTAGGMKVIRIVVIWKLIKREIIKVIHPNAVVPIEINGRNLSDEVVFGIAAFAGVYIIVLVLGSALVSLSGLDYVSATSSVMTMLSNVGPGFGRVGPTQNFLFFNGGYKLMFSFFMLLGRLEFFTLLALVAPGRKS</sequence>
<evidence type="ECO:0000256" key="5">
    <source>
        <dbReference type="ARBA" id="ARBA00022519"/>
    </source>
</evidence>
<keyword evidence="11 12" id="KW-0472">Membrane</keyword>
<keyword evidence="10" id="KW-0406">Ion transport</keyword>
<feature type="transmembrane region" description="Helical" evidence="12">
    <location>
        <begin position="7"/>
        <end position="30"/>
    </location>
</feature>
<feature type="transmembrane region" description="Helical" evidence="12">
    <location>
        <begin position="269"/>
        <end position="290"/>
    </location>
</feature>
<comment type="subcellular location">
    <subcellularLocation>
        <location evidence="1">Cell inner membrane</location>
        <topology evidence="1">Multi-pass membrane protein</topology>
    </subcellularLocation>
</comment>
<keyword evidence="14" id="KW-1185">Reference proteome</keyword>